<dbReference type="InterPro" id="IPR019627">
    <property type="entry name" value="YAcAr"/>
</dbReference>
<reference evidence="2" key="1">
    <citation type="submission" date="2022-10" db="EMBL/GenBank/DDBJ databases">
        <title>The complete genomes of actinobacterial strains from the NBC collection.</title>
        <authorList>
            <person name="Joergensen T.S."/>
            <person name="Alvarez Arevalo M."/>
            <person name="Sterndorff E.B."/>
            <person name="Faurdal D."/>
            <person name="Vuksanovic O."/>
            <person name="Mourched A.-S."/>
            <person name="Charusanti P."/>
            <person name="Shaw S."/>
            <person name="Blin K."/>
            <person name="Weber T."/>
        </authorList>
    </citation>
    <scope>NUCLEOTIDE SEQUENCE [LARGE SCALE GENOMIC DNA]</scope>
    <source>
        <strain evidence="2">NBC 01686</strain>
    </source>
</reference>
<sequence length="122" mass="13734">MTFTVIVTGSRDYKDWAKVWEELDSLIRQYPDLIIRHGGCPTGADRFASMWISTWYKPSNIIEAVYEADWDKHGKAAGPIRNREMAQAGADLCLAFPLGESRGTWNCVNECKKAGIPVKVIK</sequence>
<feature type="domain" description="YspA cpYpsA-related SLOG" evidence="1">
    <location>
        <begin position="5"/>
        <end position="73"/>
    </location>
</feature>
<dbReference type="EMBL" id="CP109207">
    <property type="protein sequence ID" value="WUU56659.1"/>
    <property type="molecule type" value="Genomic_DNA"/>
</dbReference>
<dbReference type="RefSeq" id="WP_395759520.1">
    <property type="nucleotide sequence ID" value="NZ_CP109207.1"/>
</dbReference>
<gene>
    <name evidence="2" type="ORF">OIE82_27340</name>
</gene>
<organism evidence="2">
    <name type="scientific">Streptomyces althioticus</name>
    <dbReference type="NCBI Taxonomy" id="83380"/>
    <lineage>
        <taxon>Bacteria</taxon>
        <taxon>Bacillati</taxon>
        <taxon>Actinomycetota</taxon>
        <taxon>Actinomycetes</taxon>
        <taxon>Kitasatosporales</taxon>
        <taxon>Streptomycetaceae</taxon>
        <taxon>Streptomyces</taxon>
        <taxon>Streptomyces althioticus group</taxon>
    </lineage>
</organism>
<dbReference type="Pfam" id="PF10686">
    <property type="entry name" value="YAcAr"/>
    <property type="match status" value="1"/>
</dbReference>
<evidence type="ECO:0000259" key="1">
    <source>
        <dbReference type="Pfam" id="PF10686"/>
    </source>
</evidence>
<proteinExistence type="predicted"/>
<protein>
    <submittedName>
        <fullName evidence="2">DUF2493 domain-containing protein</fullName>
    </submittedName>
</protein>
<name>A0ABZ1YB36_9ACTN</name>
<accession>A0ABZ1YB36</accession>
<evidence type="ECO:0000313" key="2">
    <source>
        <dbReference type="EMBL" id="WUU56659.1"/>
    </source>
</evidence>